<keyword evidence="2" id="KW-0812">Transmembrane</keyword>
<evidence type="ECO:0000313" key="7">
    <source>
        <dbReference type="Proteomes" id="UP001176961"/>
    </source>
</evidence>
<accession>A0AA36MDU0</accession>
<dbReference type="AlphaFoldDB" id="A0AA36MDU0"/>
<sequence length="102" mass="10913">MSVQFTIAGTGPVDAKNKKIFNQNLSHIVKGHLDYSRKLSEVLAAIGISVKQSSPAVFENAHEATGETQSTIKKDGPTENTSNVEQAVDGSREASLENEKVS</sequence>
<dbReference type="GO" id="GO:0016020">
    <property type="term" value="C:membrane"/>
    <property type="evidence" value="ECO:0007669"/>
    <property type="project" value="UniProtKB-SubCell"/>
</dbReference>
<keyword evidence="4" id="KW-0472">Membrane</keyword>
<dbReference type="InterPro" id="IPR007941">
    <property type="entry name" value="DUF726"/>
</dbReference>
<keyword evidence="7" id="KW-1185">Reference proteome</keyword>
<comment type="subcellular location">
    <subcellularLocation>
        <location evidence="1">Membrane</location>
        <topology evidence="1">Multi-pass membrane protein</topology>
    </subcellularLocation>
</comment>
<evidence type="ECO:0000256" key="4">
    <source>
        <dbReference type="ARBA" id="ARBA00023136"/>
    </source>
</evidence>
<reference evidence="6" key="1">
    <citation type="submission" date="2023-07" db="EMBL/GenBank/DDBJ databases">
        <authorList>
            <consortium name="CYATHOMIX"/>
        </authorList>
    </citation>
    <scope>NUCLEOTIDE SEQUENCE</scope>
    <source>
        <strain evidence="6">N/A</strain>
    </source>
</reference>
<dbReference type="Pfam" id="PF05277">
    <property type="entry name" value="DUF726"/>
    <property type="match status" value="1"/>
</dbReference>
<gene>
    <name evidence="6" type="ORF">CYNAS_LOCUS18406</name>
</gene>
<dbReference type="EMBL" id="CATQJL010000316">
    <property type="protein sequence ID" value="CAJ0606423.1"/>
    <property type="molecule type" value="Genomic_DNA"/>
</dbReference>
<evidence type="ECO:0000256" key="2">
    <source>
        <dbReference type="ARBA" id="ARBA00022692"/>
    </source>
</evidence>
<evidence type="ECO:0000256" key="1">
    <source>
        <dbReference type="ARBA" id="ARBA00004141"/>
    </source>
</evidence>
<organism evidence="6 7">
    <name type="scientific">Cylicocyclus nassatus</name>
    <name type="common">Nematode worm</name>
    <dbReference type="NCBI Taxonomy" id="53992"/>
    <lineage>
        <taxon>Eukaryota</taxon>
        <taxon>Metazoa</taxon>
        <taxon>Ecdysozoa</taxon>
        <taxon>Nematoda</taxon>
        <taxon>Chromadorea</taxon>
        <taxon>Rhabditida</taxon>
        <taxon>Rhabditina</taxon>
        <taxon>Rhabditomorpha</taxon>
        <taxon>Strongyloidea</taxon>
        <taxon>Strongylidae</taxon>
        <taxon>Cylicocyclus</taxon>
    </lineage>
</organism>
<feature type="compositionally biased region" description="Basic and acidic residues" evidence="5">
    <location>
        <begin position="90"/>
        <end position="102"/>
    </location>
</feature>
<evidence type="ECO:0000313" key="6">
    <source>
        <dbReference type="EMBL" id="CAJ0606423.1"/>
    </source>
</evidence>
<comment type="caution">
    <text evidence="6">The sequence shown here is derived from an EMBL/GenBank/DDBJ whole genome shotgun (WGS) entry which is preliminary data.</text>
</comment>
<name>A0AA36MDU0_CYLNA</name>
<evidence type="ECO:0000256" key="3">
    <source>
        <dbReference type="ARBA" id="ARBA00022989"/>
    </source>
</evidence>
<proteinExistence type="predicted"/>
<dbReference type="Proteomes" id="UP001176961">
    <property type="component" value="Unassembled WGS sequence"/>
</dbReference>
<evidence type="ECO:0000256" key="5">
    <source>
        <dbReference type="SAM" id="MobiDB-lite"/>
    </source>
</evidence>
<protein>
    <submittedName>
        <fullName evidence="6">Uncharacterized protein</fullName>
    </submittedName>
</protein>
<keyword evidence="3" id="KW-1133">Transmembrane helix</keyword>
<feature type="region of interest" description="Disordered" evidence="5">
    <location>
        <begin position="61"/>
        <end position="102"/>
    </location>
</feature>